<protein>
    <submittedName>
        <fullName evidence="1">Uncharacterized protein</fullName>
    </submittedName>
</protein>
<dbReference type="AlphaFoldDB" id="A0A0F9HP73"/>
<proteinExistence type="predicted"/>
<sequence>MNDKQVFLDVKPIFVFLRNKIPKVKDEIVFMIPITAKEEYHIRECNKKELGIELDNGIIIPFKCVGLFGSTDFIPTKDSDKALKELGIYVLKYKSIKDFETRECIVNDNGYITITEYYGSVSILKVAIAMLGNPERIVVAKTKYDHYVNSKFYIKTIKPMFL</sequence>
<evidence type="ECO:0000313" key="1">
    <source>
        <dbReference type="EMBL" id="KKM17081.1"/>
    </source>
</evidence>
<dbReference type="EMBL" id="LAZR01014530">
    <property type="protein sequence ID" value="KKM17081.1"/>
    <property type="molecule type" value="Genomic_DNA"/>
</dbReference>
<name>A0A0F9HP73_9ZZZZ</name>
<accession>A0A0F9HP73</accession>
<comment type="caution">
    <text evidence="1">The sequence shown here is derived from an EMBL/GenBank/DDBJ whole genome shotgun (WGS) entry which is preliminary data.</text>
</comment>
<reference evidence="1" key="1">
    <citation type="journal article" date="2015" name="Nature">
        <title>Complex archaea that bridge the gap between prokaryotes and eukaryotes.</title>
        <authorList>
            <person name="Spang A."/>
            <person name="Saw J.H."/>
            <person name="Jorgensen S.L."/>
            <person name="Zaremba-Niedzwiedzka K."/>
            <person name="Martijn J."/>
            <person name="Lind A.E."/>
            <person name="van Eijk R."/>
            <person name="Schleper C."/>
            <person name="Guy L."/>
            <person name="Ettema T.J."/>
        </authorList>
    </citation>
    <scope>NUCLEOTIDE SEQUENCE</scope>
</reference>
<gene>
    <name evidence="1" type="ORF">LCGC14_1679360</name>
</gene>
<organism evidence="1">
    <name type="scientific">marine sediment metagenome</name>
    <dbReference type="NCBI Taxonomy" id="412755"/>
    <lineage>
        <taxon>unclassified sequences</taxon>
        <taxon>metagenomes</taxon>
        <taxon>ecological metagenomes</taxon>
    </lineage>
</organism>